<evidence type="ECO:0000313" key="1">
    <source>
        <dbReference type="EMBL" id="HIR55586.1"/>
    </source>
</evidence>
<name>A0A9D1DMJ4_9FIRM</name>
<dbReference type="Proteomes" id="UP000824238">
    <property type="component" value="Unassembled WGS sequence"/>
</dbReference>
<dbReference type="AlphaFoldDB" id="A0A9D1DMJ4"/>
<comment type="caution">
    <text evidence="1">The sequence shown here is derived from an EMBL/GenBank/DDBJ whole genome shotgun (WGS) entry which is preliminary data.</text>
</comment>
<reference evidence="1" key="2">
    <citation type="journal article" date="2021" name="PeerJ">
        <title>Extensive microbial diversity within the chicken gut microbiome revealed by metagenomics and culture.</title>
        <authorList>
            <person name="Gilroy R."/>
            <person name="Ravi A."/>
            <person name="Getino M."/>
            <person name="Pursley I."/>
            <person name="Horton D.L."/>
            <person name="Alikhan N.F."/>
            <person name="Baker D."/>
            <person name="Gharbi K."/>
            <person name="Hall N."/>
            <person name="Watson M."/>
            <person name="Adriaenssens E.M."/>
            <person name="Foster-Nyarko E."/>
            <person name="Jarju S."/>
            <person name="Secka A."/>
            <person name="Antonio M."/>
            <person name="Oren A."/>
            <person name="Chaudhuri R.R."/>
            <person name="La Ragione R."/>
            <person name="Hildebrand F."/>
            <person name="Pallen M.J."/>
        </authorList>
    </citation>
    <scope>NUCLEOTIDE SEQUENCE</scope>
    <source>
        <strain evidence="1">ChiGjej3B3-7149</strain>
    </source>
</reference>
<dbReference type="EMBL" id="DVHH01000198">
    <property type="protein sequence ID" value="HIR55586.1"/>
    <property type="molecule type" value="Genomic_DNA"/>
</dbReference>
<gene>
    <name evidence="1" type="ORF">IAD36_08350</name>
</gene>
<organism evidence="1 2">
    <name type="scientific">Candidatus Scatomorpha intestinigallinarum</name>
    <dbReference type="NCBI Taxonomy" id="2840923"/>
    <lineage>
        <taxon>Bacteria</taxon>
        <taxon>Bacillati</taxon>
        <taxon>Bacillota</taxon>
        <taxon>Clostridia</taxon>
        <taxon>Eubacteriales</taxon>
        <taxon>Candidatus Scatomorpha</taxon>
    </lineage>
</organism>
<accession>A0A9D1DMJ4</accession>
<sequence length="99" mass="11396">MRDIDCLRCGARMKYMFRENLQLGKTGWILGDLPNLFAGALCADIFVCPDCGKLEFYIAEGYDSPQDDELPKKTCPDCGKEIDFDSPKCPFCRYEFRYL</sequence>
<evidence type="ECO:0000313" key="2">
    <source>
        <dbReference type="Proteomes" id="UP000824238"/>
    </source>
</evidence>
<reference evidence="1" key="1">
    <citation type="submission" date="2020-10" db="EMBL/GenBank/DDBJ databases">
        <authorList>
            <person name="Gilroy R."/>
        </authorList>
    </citation>
    <scope>NUCLEOTIDE SEQUENCE</scope>
    <source>
        <strain evidence="1">ChiGjej3B3-7149</strain>
    </source>
</reference>
<protein>
    <submittedName>
        <fullName evidence="1">Uncharacterized protein</fullName>
    </submittedName>
</protein>
<proteinExistence type="predicted"/>